<keyword evidence="2" id="KW-0966">Cell projection</keyword>
<feature type="non-terminal residue" evidence="2">
    <location>
        <position position="1"/>
    </location>
</feature>
<dbReference type="EMBL" id="AJWY01001246">
    <property type="protein sequence ID" value="EKC80058.1"/>
    <property type="molecule type" value="Genomic_DNA"/>
</dbReference>
<protein>
    <submittedName>
        <fullName evidence="2">Flagellar motor switch protein</fullName>
    </submittedName>
</protein>
<dbReference type="Pfam" id="PF01052">
    <property type="entry name" value="FliMN_C"/>
    <property type="match status" value="1"/>
</dbReference>
<dbReference type="Gene3D" id="2.30.330.10">
    <property type="entry name" value="SpoA-like"/>
    <property type="match status" value="1"/>
</dbReference>
<reference evidence="2" key="1">
    <citation type="journal article" date="2013" name="Environ. Microbiol.">
        <title>Microbiota from the distal guts of lean and obese adolescents exhibit partial functional redundancy besides clear differences in community structure.</title>
        <authorList>
            <person name="Ferrer M."/>
            <person name="Ruiz A."/>
            <person name="Lanza F."/>
            <person name="Haange S.B."/>
            <person name="Oberbach A."/>
            <person name="Till H."/>
            <person name="Bargiela R."/>
            <person name="Campoy C."/>
            <person name="Segura M.T."/>
            <person name="Richter M."/>
            <person name="von Bergen M."/>
            <person name="Seifert J."/>
            <person name="Suarez A."/>
        </authorList>
    </citation>
    <scope>NUCLEOTIDE SEQUENCE</scope>
</reference>
<keyword evidence="2" id="KW-0282">Flagellum</keyword>
<proteinExistence type="predicted"/>
<dbReference type="InterPro" id="IPR001543">
    <property type="entry name" value="FliN-like_C"/>
</dbReference>
<comment type="caution">
    <text evidence="2">The sequence shown here is derived from an EMBL/GenBank/DDBJ whole genome shotgun (WGS) entry which is preliminary data.</text>
</comment>
<dbReference type="AlphaFoldDB" id="K1UD95"/>
<name>K1UD95_9ZZZZ</name>
<feature type="domain" description="Flagellar motor switch protein FliN-like C-terminal" evidence="1">
    <location>
        <begin position="2"/>
        <end position="57"/>
    </location>
</feature>
<gene>
    <name evidence="2" type="ORF">LEA_01786</name>
</gene>
<keyword evidence="2" id="KW-0969">Cilium</keyword>
<sequence>NTMLTLRDVLNLQVNDIIPLNKPITDNVQLKVGSTCWFDGKLGTLNGKKAFRIDNILKN</sequence>
<evidence type="ECO:0000259" key="1">
    <source>
        <dbReference type="Pfam" id="PF01052"/>
    </source>
</evidence>
<dbReference type="SUPFAM" id="SSF101801">
    <property type="entry name" value="Surface presentation of antigens (SPOA)"/>
    <property type="match status" value="1"/>
</dbReference>
<organism evidence="2">
    <name type="scientific">human gut metagenome</name>
    <dbReference type="NCBI Taxonomy" id="408170"/>
    <lineage>
        <taxon>unclassified sequences</taxon>
        <taxon>metagenomes</taxon>
        <taxon>organismal metagenomes</taxon>
    </lineage>
</organism>
<dbReference type="InterPro" id="IPR036429">
    <property type="entry name" value="SpoA-like_sf"/>
</dbReference>
<evidence type="ECO:0000313" key="2">
    <source>
        <dbReference type="EMBL" id="EKC80058.1"/>
    </source>
</evidence>
<accession>K1UD95</accession>